<keyword evidence="8" id="KW-1185">Reference proteome</keyword>
<keyword evidence="1" id="KW-0663">Pyridoxal phosphate</keyword>
<evidence type="ECO:0000256" key="3">
    <source>
        <dbReference type="ARBA" id="ARBA00023125"/>
    </source>
</evidence>
<dbReference type="SMART" id="SM00345">
    <property type="entry name" value="HTH_GNTR"/>
    <property type="match status" value="1"/>
</dbReference>
<dbReference type="Gene3D" id="1.10.10.10">
    <property type="entry name" value="Winged helix-like DNA-binding domain superfamily/Winged helix DNA-binding domain"/>
    <property type="match status" value="1"/>
</dbReference>
<protein>
    <submittedName>
        <fullName evidence="7">Winged helix-turn-helix transcriptional regulator</fullName>
    </submittedName>
</protein>
<evidence type="ECO:0000256" key="5">
    <source>
        <dbReference type="SAM" id="MobiDB-lite"/>
    </source>
</evidence>
<evidence type="ECO:0000256" key="2">
    <source>
        <dbReference type="ARBA" id="ARBA00023015"/>
    </source>
</evidence>
<dbReference type="GO" id="GO:0003700">
    <property type="term" value="F:DNA-binding transcription factor activity"/>
    <property type="evidence" value="ECO:0007669"/>
    <property type="project" value="InterPro"/>
</dbReference>
<dbReference type="SUPFAM" id="SSF46785">
    <property type="entry name" value="Winged helix' DNA-binding domain"/>
    <property type="match status" value="1"/>
</dbReference>
<dbReference type="Proteomes" id="UP000605361">
    <property type="component" value="Unassembled WGS sequence"/>
</dbReference>
<dbReference type="Pfam" id="PF00392">
    <property type="entry name" value="GntR"/>
    <property type="match status" value="1"/>
</dbReference>
<sequence>MRKSWAGFGVDLHLEVSAGGGRRRGLEDALRAAVRDGRLPPGTRLPSTRSLAAELGLSRGTVSAAYDQLVEEGYLTTRPGAATEVANVPVSRTSPGPCPHTAHILDPA</sequence>
<keyword evidence="4" id="KW-0804">Transcription</keyword>
<evidence type="ECO:0000313" key="8">
    <source>
        <dbReference type="Proteomes" id="UP000605361"/>
    </source>
</evidence>
<dbReference type="AlphaFoldDB" id="A0A931AJD0"/>
<dbReference type="GO" id="GO:0003677">
    <property type="term" value="F:DNA binding"/>
    <property type="evidence" value="ECO:0007669"/>
    <property type="project" value="UniProtKB-KW"/>
</dbReference>
<reference evidence="7" key="1">
    <citation type="submission" date="2020-11" db="EMBL/GenBank/DDBJ databases">
        <title>Whole-genome analyses of Nonomuraea sp. K274.</title>
        <authorList>
            <person name="Veyisoglu A."/>
        </authorList>
    </citation>
    <scope>NUCLEOTIDE SEQUENCE</scope>
    <source>
        <strain evidence="7">K274</strain>
    </source>
</reference>
<organism evidence="7 8">
    <name type="scientific">Nonomuraea cypriaca</name>
    <dbReference type="NCBI Taxonomy" id="1187855"/>
    <lineage>
        <taxon>Bacteria</taxon>
        <taxon>Bacillati</taxon>
        <taxon>Actinomycetota</taxon>
        <taxon>Actinomycetes</taxon>
        <taxon>Streptosporangiales</taxon>
        <taxon>Streptosporangiaceae</taxon>
        <taxon>Nonomuraea</taxon>
    </lineage>
</organism>
<accession>A0A931AJD0</accession>
<dbReference type="PANTHER" id="PTHR46577:SF1">
    <property type="entry name" value="HTH-TYPE TRANSCRIPTIONAL REGULATORY PROTEIN GABR"/>
    <property type="match status" value="1"/>
</dbReference>
<dbReference type="InterPro" id="IPR000524">
    <property type="entry name" value="Tscrpt_reg_HTH_GntR"/>
</dbReference>
<dbReference type="CDD" id="cd07377">
    <property type="entry name" value="WHTH_GntR"/>
    <property type="match status" value="1"/>
</dbReference>
<dbReference type="InterPro" id="IPR051446">
    <property type="entry name" value="HTH_trans_reg/aminotransferase"/>
</dbReference>
<evidence type="ECO:0000259" key="6">
    <source>
        <dbReference type="PROSITE" id="PS50949"/>
    </source>
</evidence>
<feature type="region of interest" description="Disordered" evidence="5">
    <location>
        <begin position="88"/>
        <end position="108"/>
    </location>
</feature>
<dbReference type="InterPro" id="IPR036390">
    <property type="entry name" value="WH_DNA-bd_sf"/>
</dbReference>
<dbReference type="RefSeq" id="WP_195900956.1">
    <property type="nucleotide sequence ID" value="NZ_JADOGI010000190.1"/>
</dbReference>
<dbReference type="PROSITE" id="PS50949">
    <property type="entry name" value="HTH_GNTR"/>
    <property type="match status" value="1"/>
</dbReference>
<dbReference type="EMBL" id="JADOGI010000190">
    <property type="protein sequence ID" value="MBF8192054.1"/>
    <property type="molecule type" value="Genomic_DNA"/>
</dbReference>
<dbReference type="InterPro" id="IPR036388">
    <property type="entry name" value="WH-like_DNA-bd_sf"/>
</dbReference>
<dbReference type="PANTHER" id="PTHR46577">
    <property type="entry name" value="HTH-TYPE TRANSCRIPTIONAL REGULATORY PROTEIN GABR"/>
    <property type="match status" value="1"/>
</dbReference>
<evidence type="ECO:0000313" key="7">
    <source>
        <dbReference type="EMBL" id="MBF8192054.1"/>
    </source>
</evidence>
<gene>
    <name evidence="7" type="ORF">ITP53_41515</name>
</gene>
<name>A0A931AJD0_9ACTN</name>
<keyword evidence="3" id="KW-0238">DNA-binding</keyword>
<comment type="caution">
    <text evidence="7">The sequence shown here is derived from an EMBL/GenBank/DDBJ whole genome shotgun (WGS) entry which is preliminary data.</text>
</comment>
<keyword evidence="2" id="KW-0805">Transcription regulation</keyword>
<feature type="non-terminal residue" evidence="7">
    <location>
        <position position="108"/>
    </location>
</feature>
<proteinExistence type="predicted"/>
<evidence type="ECO:0000256" key="1">
    <source>
        <dbReference type="ARBA" id="ARBA00022898"/>
    </source>
</evidence>
<dbReference type="PRINTS" id="PR00035">
    <property type="entry name" value="HTHGNTR"/>
</dbReference>
<evidence type="ECO:0000256" key="4">
    <source>
        <dbReference type="ARBA" id="ARBA00023163"/>
    </source>
</evidence>
<feature type="domain" description="HTH gntR-type" evidence="6">
    <location>
        <begin position="20"/>
        <end position="88"/>
    </location>
</feature>